<evidence type="ECO:0000313" key="2">
    <source>
        <dbReference type="EMBL" id="GAA4185218.1"/>
    </source>
</evidence>
<evidence type="ECO:0000313" key="3">
    <source>
        <dbReference type="Proteomes" id="UP001500213"/>
    </source>
</evidence>
<dbReference type="CDD" id="cd07721">
    <property type="entry name" value="yflN-like_MBL-fold"/>
    <property type="match status" value="1"/>
</dbReference>
<dbReference type="InterPro" id="IPR001279">
    <property type="entry name" value="Metallo-B-lactamas"/>
</dbReference>
<gene>
    <name evidence="2" type="ORF">GCM10022288_06920</name>
</gene>
<reference evidence="3" key="1">
    <citation type="journal article" date="2019" name="Int. J. Syst. Evol. Microbiol.">
        <title>The Global Catalogue of Microorganisms (GCM) 10K type strain sequencing project: providing services to taxonomists for standard genome sequencing and annotation.</title>
        <authorList>
            <consortium name="The Broad Institute Genomics Platform"/>
            <consortium name="The Broad Institute Genome Sequencing Center for Infectious Disease"/>
            <person name="Wu L."/>
            <person name="Ma J."/>
        </authorList>
    </citation>
    <scope>NUCLEOTIDE SEQUENCE [LARGE SCALE GENOMIC DNA]</scope>
    <source>
        <strain evidence="3">JCM 17593</strain>
    </source>
</reference>
<dbReference type="SUPFAM" id="SSF56281">
    <property type="entry name" value="Metallo-hydrolase/oxidoreductase"/>
    <property type="match status" value="1"/>
</dbReference>
<dbReference type="Pfam" id="PF00753">
    <property type="entry name" value="Lactamase_B"/>
    <property type="match status" value="1"/>
</dbReference>
<dbReference type="Gene3D" id="3.60.15.10">
    <property type="entry name" value="Ribonuclease Z/Hydroxyacylglutathione hydrolase-like"/>
    <property type="match status" value="1"/>
</dbReference>
<dbReference type="InterPro" id="IPR036866">
    <property type="entry name" value="RibonucZ/Hydroxyglut_hydro"/>
</dbReference>
<dbReference type="InterPro" id="IPR050855">
    <property type="entry name" value="NDM-1-like"/>
</dbReference>
<accession>A0ABP8AJX9</accession>
<organism evidence="2 3">
    <name type="scientific">Gryllotalpicola kribbensis</name>
    <dbReference type="NCBI Taxonomy" id="993084"/>
    <lineage>
        <taxon>Bacteria</taxon>
        <taxon>Bacillati</taxon>
        <taxon>Actinomycetota</taxon>
        <taxon>Actinomycetes</taxon>
        <taxon>Micrococcales</taxon>
        <taxon>Microbacteriaceae</taxon>
        <taxon>Gryllotalpicola</taxon>
    </lineage>
</organism>
<dbReference type="RefSeq" id="WP_344773848.1">
    <property type="nucleotide sequence ID" value="NZ_BAABBX010000005.1"/>
</dbReference>
<dbReference type="EMBL" id="BAABBX010000005">
    <property type="protein sequence ID" value="GAA4185218.1"/>
    <property type="molecule type" value="Genomic_DNA"/>
</dbReference>
<feature type="domain" description="Metallo-beta-lactamase" evidence="1">
    <location>
        <begin position="14"/>
        <end position="217"/>
    </location>
</feature>
<proteinExistence type="predicted"/>
<sequence>MEIVPGIHRVGTDLIAIHFFADDDGITVVDAGLAGHFRGLKRELAAMGRSLGDIRGLVLTHGDSDHIGFAERLRAEHGVPVYVHAADAARARGLEQSTPAWGRRRVGPVLQFLGYTVGMGGLRNRYLGEVTPVREGDRLELPGRPQLIALPGHSPGSIAVYFPEQRTVFVGDALTTRDVLTGVRGPAPAPFTDDPTEAAASLERLLGLDIEVVIPGHGAPWRGSAHELVRRYRAASGGDR</sequence>
<protein>
    <submittedName>
        <fullName evidence="2">MBL fold metallo-hydrolase</fullName>
    </submittedName>
</protein>
<dbReference type="Proteomes" id="UP001500213">
    <property type="component" value="Unassembled WGS sequence"/>
</dbReference>
<evidence type="ECO:0000259" key="1">
    <source>
        <dbReference type="SMART" id="SM00849"/>
    </source>
</evidence>
<name>A0ABP8AJX9_9MICO</name>
<comment type="caution">
    <text evidence="2">The sequence shown here is derived from an EMBL/GenBank/DDBJ whole genome shotgun (WGS) entry which is preliminary data.</text>
</comment>
<dbReference type="PANTHER" id="PTHR42951">
    <property type="entry name" value="METALLO-BETA-LACTAMASE DOMAIN-CONTAINING"/>
    <property type="match status" value="1"/>
</dbReference>
<dbReference type="SMART" id="SM00849">
    <property type="entry name" value="Lactamase_B"/>
    <property type="match status" value="1"/>
</dbReference>
<keyword evidence="3" id="KW-1185">Reference proteome</keyword>